<evidence type="ECO:0008006" key="3">
    <source>
        <dbReference type="Google" id="ProtNLM"/>
    </source>
</evidence>
<keyword evidence="2" id="KW-1185">Reference proteome</keyword>
<dbReference type="AlphaFoldDB" id="A0A2T5YSU8"/>
<organism evidence="1 2">
    <name type="scientific">Pontibacter mucosus</name>
    <dbReference type="NCBI Taxonomy" id="1649266"/>
    <lineage>
        <taxon>Bacteria</taxon>
        <taxon>Pseudomonadati</taxon>
        <taxon>Bacteroidota</taxon>
        <taxon>Cytophagia</taxon>
        <taxon>Cytophagales</taxon>
        <taxon>Hymenobacteraceae</taxon>
        <taxon>Pontibacter</taxon>
    </lineage>
</organism>
<accession>A0A2T5YSU8</accession>
<dbReference type="SUPFAM" id="SSF52540">
    <property type="entry name" value="P-loop containing nucleoside triphosphate hydrolases"/>
    <property type="match status" value="1"/>
</dbReference>
<dbReference type="InterPro" id="IPR027417">
    <property type="entry name" value="P-loop_NTPase"/>
</dbReference>
<gene>
    <name evidence="1" type="ORF">C8N40_101222</name>
</gene>
<evidence type="ECO:0000313" key="2">
    <source>
        <dbReference type="Proteomes" id="UP000244225"/>
    </source>
</evidence>
<proteinExistence type="predicted"/>
<comment type="caution">
    <text evidence="1">The sequence shown here is derived from an EMBL/GenBank/DDBJ whole genome shotgun (WGS) entry which is preliminary data.</text>
</comment>
<protein>
    <recommendedName>
        <fullName evidence="3">ABC transporter family protein</fullName>
    </recommendedName>
</protein>
<dbReference type="RefSeq" id="WP_425440650.1">
    <property type="nucleotide sequence ID" value="NZ_QBKI01000001.1"/>
</dbReference>
<dbReference type="Proteomes" id="UP000244225">
    <property type="component" value="Unassembled WGS sequence"/>
</dbReference>
<sequence length="41" mass="4762">MADRILFLEQGQLKELGSHEELLGQNGKYTGLYHLQAKRYL</sequence>
<evidence type="ECO:0000313" key="1">
    <source>
        <dbReference type="EMBL" id="PTX22398.1"/>
    </source>
</evidence>
<name>A0A2T5YSU8_9BACT</name>
<reference evidence="1 2" key="1">
    <citation type="submission" date="2018-04" db="EMBL/GenBank/DDBJ databases">
        <title>Genomic Encyclopedia of Archaeal and Bacterial Type Strains, Phase II (KMG-II): from individual species to whole genera.</title>
        <authorList>
            <person name="Goeker M."/>
        </authorList>
    </citation>
    <scope>NUCLEOTIDE SEQUENCE [LARGE SCALE GENOMIC DNA]</scope>
    <source>
        <strain evidence="1 2">DSM 100162</strain>
    </source>
</reference>
<dbReference type="EMBL" id="QBKI01000001">
    <property type="protein sequence ID" value="PTX22398.1"/>
    <property type="molecule type" value="Genomic_DNA"/>
</dbReference>
<dbReference type="Gene3D" id="3.40.50.300">
    <property type="entry name" value="P-loop containing nucleotide triphosphate hydrolases"/>
    <property type="match status" value="1"/>
</dbReference>